<dbReference type="OrthoDB" id="9996127at2759"/>
<evidence type="ECO:0000256" key="10">
    <source>
        <dbReference type="PIRSR" id="PIRSR600223-1"/>
    </source>
</evidence>
<evidence type="ECO:0000256" key="2">
    <source>
        <dbReference type="ARBA" id="ARBA00007066"/>
    </source>
</evidence>
<dbReference type="GO" id="GO:0042720">
    <property type="term" value="C:mitochondrial inner membrane peptidase complex"/>
    <property type="evidence" value="ECO:0007669"/>
    <property type="project" value="InterPro"/>
</dbReference>
<dbReference type="AlphaFoldDB" id="A0A3N4KJ96"/>
<dbReference type="NCBIfam" id="TIGR02227">
    <property type="entry name" value="sigpep_I_bact"/>
    <property type="match status" value="1"/>
</dbReference>
<dbReference type="Gene3D" id="2.10.109.10">
    <property type="entry name" value="Umud Fragment, subunit A"/>
    <property type="match status" value="1"/>
</dbReference>
<dbReference type="PANTHER" id="PTHR46041">
    <property type="entry name" value="MITOCHONDRIAL INNER MEMBRANE PROTEASE SUBUNIT 2"/>
    <property type="match status" value="1"/>
</dbReference>
<keyword evidence="8 11" id="KW-0496">Mitochondrion</keyword>
<gene>
    <name evidence="13" type="ORF">P167DRAFT_537549</name>
</gene>
<evidence type="ECO:0000313" key="14">
    <source>
        <dbReference type="Proteomes" id="UP000277580"/>
    </source>
</evidence>
<keyword evidence="4" id="KW-0812">Transmembrane</keyword>
<dbReference type="GO" id="GO:0006465">
    <property type="term" value="P:signal peptide processing"/>
    <property type="evidence" value="ECO:0007669"/>
    <property type="project" value="InterPro"/>
</dbReference>
<accession>A0A3N4KJ96</accession>
<feature type="domain" description="Peptidase S26" evidence="12">
    <location>
        <begin position="13"/>
        <end position="93"/>
    </location>
</feature>
<keyword evidence="7" id="KW-1133">Transmembrane helix</keyword>
<name>A0A3N4KJ96_9PEZI</name>
<keyword evidence="9" id="KW-0472">Membrane</keyword>
<organism evidence="13 14">
    <name type="scientific">Morchella conica CCBAS932</name>
    <dbReference type="NCBI Taxonomy" id="1392247"/>
    <lineage>
        <taxon>Eukaryota</taxon>
        <taxon>Fungi</taxon>
        <taxon>Dikarya</taxon>
        <taxon>Ascomycota</taxon>
        <taxon>Pezizomycotina</taxon>
        <taxon>Pezizomycetes</taxon>
        <taxon>Pezizales</taxon>
        <taxon>Morchellaceae</taxon>
        <taxon>Morchella</taxon>
    </lineage>
</organism>
<keyword evidence="14" id="KW-1185">Reference proteome</keyword>
<proteinExistence type="inferred from homology"/>
<evidence type="ECO:0000313" key="13">
    <source>
        <dbReference type="EMBL" id="RPB10633.1"/>
    </source>
</evidence>
<dbReference type="Proteomes" id="UP000277580">
    <property type="component" value="Unassembled WGS sequence"/>
</dbReference>
<evidence type="ECO:0000256" key="1">
    <source>
        <dbReference type="ARBA" id="ARBA00004434"/>
    </source>
</evidence>
<dbReference type="CDD" id="cd06530">
    <property type="entry name" value="S26_SPase_I"/>
    <property type="match status" value="1"/>
</dbReference>
<protein>
    <recommendedName>
        <fullName evidence="11">Mitochondrial inner membrane protease subunit</fullName>
        <ecNumber evidence="11">3.4.21.-</ecNumber>
    </recommendedName>
</protein>
<dbReference type="PRINTS" id="PR00727">
    <property type="entry name" value="LEADERPTASE"/>
</dbReference>
<dbReference type="InParanoid" id="A0A3N4KJ96"/>
<evidence type="ECO:0000256" key="6">
    <source>
        <dbReference type="ARBA" id="ARBA00022801"/>
    </source>
</evidence>
<dbReference type="InterPro" id="IPR019533">
    <property type="entry name" value="Peptidase_S26"/>
</dbReference>
<dbReference type="PANTHER" id="PTHR46041:SF2">
    <property type="entry name" value="MITOCHONDRIAL INNER MEMBRANE PROTEASE SUBUNIT 2"/>
    <property type="match status" value="1"/>
</dbReference>
<dbReference type="InterPro" id="IPR000223">
    <property type="entry name" value="Pept_S26A_signal_pept_1"/>
</dbReference>
<evidence type="ECO:0000256" key="4">
    <source>
        <dbReference type="ARBA" id="ARBA00022692"/>
    </source>
</evidence>
<evidence type="ECO:0000256" key="3">
    <source>
        <dbReference type="ARBA" id="ARBA00022670"/>
    </source>
</evidence>
<reference evidence="13 14" key="1">
    <citation type="journal article" date="2018" name="Nat. Ecol. Evol.">
        <title>Pezizomycetes genomes reveal the molecular basis of ectomycorrhizal truffle lifestyle.</title>
        <authorList>
            <person name="Murat C."/>
            <person name="Payen T."/>
            <person name="Noel B."/>
            <person name="Kuo A."/>
            <person name="Morin E."/>
            <person name="Chen J."/>
            <person name="Kohler A."/>
            <person name="Krizsan K."/>
            <person name="Balestrini R."/>
            <person name="Da Silva C."/>
            <person name="Montanini B."/>
            <person name="Hainaut M."/>
            <person name="Levati E."/>
            <person name="Barry K.W."/>
            <person name="Belfiori B."/>
            <person name="Cichocki N."/>
            <person name="Clum A."/>
            <person name="Dockter R.B."/>
            <person name="Fauchery L."/>
            <person name="Guy J."/>
            <person name="Iotti M."/>
            <person name="Le Tacon F."/>
            <person name="Lindquist E.A."/>
            <person name="Lipzen A."/>
            <person name="Malagnac F."/>
            <person name="Mello A."/>
            <person name="Molinier V."/>
            <person name="Miyauchi S."/>
            <person name="Poulain J."/>
            <person name="Riccioni C."/>
            <person name="Rubini A."/>
            <person name="Sitrit Y."/>
            <person name="Splivallo R."/>
            <person name="Traeger S."/>
            <person name="Wang M."/>
            <person name="Zifcakova L."/>
            <person name="Wipf D."/>
            <person name="Zambonelli A."/>
            <person name="Paolocci F."/>
            <person name="Nowrousian M."/>
            <person name="Ottonello S."/>
            <person name="Baldrian P."/>
            <person name="Spatafora J.W."/>
            <person name="Henrissat B."/>
            <person name="Nagy L.G."/>
            <person name="Aury J.M."/>
            <person name="Wincker P."/>
            <person name="Grigoriev I.V."/>
            <person name="Bonfante P."/>
            <person name="Martin F.M."/>
        </authorList>
    </citation>
    <scope>NUCLEOTIDE SEQUENCE [LARGE SCALE GENOMIC DNA]</scope>
    <source>
        <strain evidence="13 14">CCBAS932</strain>
    </source>
</reference>
<dbReference type="FunCoup" id="A0A3N4KJ96">
    <property type="interactions" value="344"/>
</dbReference>
<evidence type="ECO:0000256" key="8">
    <source>
        <dbReference type="ARBA" id="ARBA00023128"/>
    </source>
</evidence>
<dbReference type="InterPro" id="IPR036286">
    <property type="entry name" value="LexA/Signal_pep-like_sf"/>
</dbReference>
<feature type="active site" evidence="10">
    <location>
        <position position="39"/>
    </location>
</feature>
<keyword evidence="3 11" id="KW-0645">Protease</keyword>
<dbReference type="InterPro" id="IPR037730">
    <property type="entry name" value="IMP2"/>
</dbReference>
<evidence type="ECO:0000256" key="9">
    <source>
        <dbReference type="ARBA" id="ARBA00023136"/>
    </source>
</evidence>
<dbReference type="GO" id="GO:0006627">
    <property type="term" value="P:protein processing involved in protein targeting to mitochondrion"/>
    <property type="evidence" value="ECO:0007669"/>
    <property type="project" value="InterPro"/>
</dbReference>
<dbReference type="EMBL" id="ML119142">
    <property type="protein sequence ID" value="RPB10633.1"/>
    <property type="molecule type" value="Genomic_DNA"/>
</dbReference>
<dbReference type="Pfam" id="PF10502">
    <property type="entry name" value="Peptidase_S26"/>
    <property type="match status" value="1"/>
</dbReference>
<evidence type="ECO:0000256" key="11">
    <source>
        <dbReference type="RuleBase" id="RU362041"/>
    </source>
</evidence>
<dbReference type="EC" id="3.4.21.-" evidence="11"/>
<dbReference type="SUPFAM" id="SSF51306">
    <property type="entry name" value="LexA/Signal peptidase"/>
    <property type="match status" value="1"/>
</dbReference>
<dbReference type="GO" id="GO:0004252">
    <property type="term" value="F:serine-type endopeptidase activity"/>
    <property type="evidence" value="ECO:0007669"/>
    <property type="project" value="InterPro"/>
</dbReference>
<evidence type="ECO:0000259" key="12">
    <source>
        <dbReference type="Pfam" id="PF10502"/>
    </source>
</evidence>
<comment type="subcellular location">
    <subcellularLocation>
        <location evidence="1">Mitochondrion inner membrane</location>
        <topology evidence="1">Single-pass membrane protein</topology>
    </subcellularLocation>
</comment>
<sequence>MNPTLRALRTYTVEFALWIPAFIFITEHVASLETVRGRSMSPTLTDDLILVRRWRAAENLRRGQVVLYRSPMEPEKVVIKRVVGLEGDVIRTRKSCAERVVTVPQGQVWVEGDEAFHSVDSNNYGPIPSALITAKATHVLFPLSRAGRVAEDFKGRRGALIHKAPDHDGVEGAS</sequence>
<keyword evidence="5 11" id="KW-0999">Mitochondrion inner membrane</keyword>
<comment type="similarity">
    <text evidence="2">Belongs to the peptidase S26 family. IMP2 subfamily.</text>
</comment>
<feature type="active site" evidence="10">
    <location>
        <position position="80"/>
    </location>
</feature>
<keyword evidence="6 11" id="KW-0378">Hydrolase</keyword>
<evidence type="ECO:0000256" key="7">
    <source>
        <dbReference type="ARBA" id="ARBA00022989"/>
    </source>
</evidence>
<dbReference type="STRING" id="1392247.A0A3N4KJ96"/>
<evidence type="ECO:0000256" key="5">
    <source>
        <dbReference type="ARBA" id="ARBA00022792"/>
    </source>
</evidence>